<dbReference type="InterPro" id="IPR005467">
    <property type="entry name" value="His_kinase_dom"/>
</dbReference>
<dbReference type="GO" id="GO:0005886">
    <property type="term" value="C:plasma membrane"/>
    <property type="evidence" value="ECO:0007669"/>
    <property type="project" value="UniProtKB-SubCell"/>
</dbReference>
<evidence type="ECO:0000256" key="7">
    <source>
        <dbReference type="ARBA" id="ARBA00022741"/>
    </source>
</evidence>
<dbReference type="InterPro" id="IPR003594">
    <property type="entry name" value="HATPase_dom"/>
</dbReference>
<keyword evidence="9" id="KW-0067">ATP-binding</keyword>
<name>A0A486XXI7_9GAMM</name>
<dbReference type="InterPro" id="IPR050398">
    <property type="entry name" value="HssS/ArlS-like"/>
</dbReference>
<dbReference type="EC" id="2.7.13.3" evidence="3"/>
<organism evidence="13">
    <name type="scientific">Rheinheimera sp. BAL341</name>
    <dbReference type="NCBI Taxonomy" id="1708203"/>
    <lineage>
        <taxon>Bacteria</taxon>
        <taxon>Pseudomonadati</taxon>
        <taxon>Pseudomonadota</taxon>
        <taxon>Gammaproteobacteria</taxon>
        <taxon>Chromatiales</taxon>
        <taxon>Chromatiaceae</taxon>
        <taxon>Rheinheimera</taxon>
    </lineage>
</organism>
<keyword evidence="11" id="KW-0472">Membrane</keyword>
<keyword evidence="4" id="KW-1003">Cell membrane</keyword>
<evidence type="ECO:0000256" key="5">
    <source>
        <dbReference type="ARBA" id="ARBA00022553"/>
    </source>
</evidence>
<evidence type="ECO:0000256" key="10">
    <source>
        <dbReference type="ARBA" id="ARBA00023012"/>
    </source>
</evidence>
<feature type="domain" description="Histidine kinase" evidence="12">
    <location>
        <begin position="16"/>
        <end position="230"/>
    </location>
</feature>
<proteinExistence type="predicted"/>
<dbReference type="SUPFAM" id="SSF55874">
    <property type="entry name" value="ATPase domain of HSP90 chaperone/DNA topoisomerase II/histidine kinase"/>
    <property type="match status" value="1"/>
</dbReference>
<dbReference type="PANTHER" id="PTHR45528">
    <property type="entry name" value="SENSOR HISTIDINE KINASE CPXA"/>
    <property type="match status" value="1"/>
</dbReference>
<comment type="catalytic activity">
    <reaction evidence="1">
        <text>ATP + protein L-histidine = ADP + protein N-phospho-L-histidine.</text>
        <dbReference type="EC" id="2.7.13.3"/>
    </reaction>
</comment>
<keyword evidence="10" id="KW-0902">Two-component regulatory system</keyword>
<dbReference type="PROSITE" id="PS50109">
    <property type="entry name" value="HIS_KIN"/>
    <property type="match status" value="1"/>
</dbReference>
<gene>
    <name evidence="13" type="ORF">BAL341_3700</name>
</gene>
<reference evidence="13" key="1">
    <citation type="submission" date="2019-04" db="EMBL/GenBank/DDBJ databases">
        <authorList>
            <person name="Brambilla D."/>
        </authorList>
    </citation>
    <scope>NUCLEOTIDE SEQUENCE</scope>
    <source>
        <strain evidence="13">BAL1</strain>
    </source>
</reference>
<keyword evidence="7" id="KW-0547">Nucleotide-binding</keyword>
<evidence type="ECO:0000313" key="13">
    <source>
        <dbReference type="EMBL" id="VHO06688.1"/>
    </source>
</evidence>
<dbReference type="PANTHER" id="PTHR45528:SF1">
    <property type="entry name" value="SENSOR HISTIDINE KINASE CPXA"/>
    <property type="match status" value="1"/>
</dbReference>
<dbReference type="InterPro" id="IPR036890">
    <property type="entry name" value="HATPase_C_sf"/>
</dbReference>
<evidence type="ECO:0000256" key="11">
    <source>
        <dbReference type="ARBA" id="ARBA00023136"/>
    </source>
</evidence>
<dbReference type="AlphaFoldDB" id="A0A486XXI7"/>
<dbReference type="GO" id="GO:0005524">
    <property type="term" value="F:ATP binding"/>
    <property type="evidence" value="ECO:0007669"/>
    <property type="project" value="UniProtKB-KW"/>
</dbReference>
<protein>
    <recommendedName>
        <fullName evidence="3">histidine kinase</fullName>
        <ecNumber evidence="3">2.7.13.3</ecNumber>
    </recommendedName>
</protein>
<dbReference type="Pfam" id="PF02518">
    <property type="entry name" value="HATPase_c"/>
    <property type="match status" value="1"/>
</dbReference>
<keyword evidence="5" id="KW-0597">Phosphoprotein</keyword>
<evidence type="ECO:0000256" key="1">
    <source>
        <dbReference type="ARBA" id="ARBA00000085"/>
    </source>
</evidence>
<accession>A0A486XXI7</accession>
<keyword evidence="8 13" id="KW-0418">Kinase</keyword>
<dbReference type="Gene3D" id="1.10.287.130">
    <property type="match status" value="1"/>
</dbReference>
<dbReference type="GO" id="GO:0000155">
    <property type="term" value="F:phosphorelay sensor kinase activity"/>
    <property type="evidence" value="ECO:0007669"/>
    <property type="project" value="InterPro"/>
</dbReference>
<evidence type="ECO:0000256" key="2">
    <source>
        <dbReference type="ARBA" id="ARBA00004651"/>
    </source>
</evidence>
<evidence type="ECO:0000256" key="8">
    <source>
        <dbReference type="ARBA" id="ARBA00022777"/>
    </source>
</evidence>
<evidence type="ECO:0000256" key="6">
    <source>
        <dbReference type="ARBA" id="ARBA00022679"/>
    </source>
</evidence>
<comment type="subcellular location">
    <subcellularLocation>
        <location evidence="2">Cell membrane</location>
        <topology evidence="2">Multi-pass membrane protein</topology>
    </subcellularLocation>
</comment>
<dbReference type="SUPFAM" id="SSF47384">
    <property type="entry name" value="Homodimeric domain of signal transducing histidine kinase"/>
    <property type="match status" value="1"/>
</dbReference>
<dbReference type="Gene3D" id="3.30.565.10">
    <property type="entry name" value="Histidine kinase-like ATPase, C-terminal domain"/>
    <property type="match status" value="1"/>
</dbReference>
<evidence type="ECO:0000256" key="4">
    <source>
        <dbReference type="ARBA" id="ARBA00022475"/>
    </source>
</evidence>
<evidence type="ECO:0000256" key="9">
    <source>
        <dbReference type="ARBA" id="ARBA00022840"/>
    </source>
</evidence>
<evidence type="ECO:0000256" key="3">
    <source>
        <dbReference type="ARBA" id="ARBA00012438"/>
    </source>
</evidence>
<keyword evidence="6" id="KW-0808">Transferase</keyword>
<evidence type="ECO:0000259" key="12">
    <source>
        <dbReference type="PROSITE" id="PS50109"/>
    </source>
</evidence>
<dbReference type="InterPro" id="IPR036097">
    <property type="entry name" value="HisK_dim/P_sf"/>
</dbReference>
<sequence>MTPVTAEIDFAAVLASTVHDMKNSLCMLIQSTELIQQESAQLSEPARDELARLNYEANRLNSNLLQLLSLYRLERQRLPVQVDEHYISDVVEEILLKNQFYTEQCGFTIHVEQPDQLHWFFDYDLILNLLNDAVANALRYGKNQILLQFSQQNGFLEIEIHDDGPGFPAFMLDSEKLDMNTPDLTNNHTGLGIFFAKLIARAHTNKGLQGAVELVNGSRFAGGIFRVTLP</sequence>
<dbReference type="EMBL" id="CAAJGR010000034">
    <property type="protein sequence ID" value="VHO06688.1"/>
    <property type="molecule type" value="Genomic_DNA"/>
</dbReference>